<evidence type="ECO:0000313" key="1">
    <source>
        <dbReference type="EMBL" id="GFT25610.1"/>
    </source>
</evidence>
<organism evidence="1 2">
    <name type="scientific">Nephila pilipes</name>
    <name type="common">Giant wood spider</name>
    <name type="synonym">Nephila maculata</name>
    <dbReference type="NCBI Taxonomy" id="299642"/>
    <lineage>
        <taxon>Eukaryota</taxon>
        <taxon>Metazoa</taxon>
        <taxon>Ecdysozoa</taxon>
        <taxon>Arthropoda</taxon>
        <taxon>Chelicerata</taxon>
        <taxon>Arachnida</taxon>
        <taxon>Araneae</taxon>
        <taxon>Araneomorphae</taxon>
        <taxon>Entelegynae</taxon>
        <taxon>Araneoidea</taxon>
        <taxon>Nephilidae</taxon>
        <taxon>Nephila</taxon>
    </lineage>
</organism>
<keyword evidence="2" id="KW-1185">Reference proteome</keyword>
<dbReference type="Proteomes" id="UP000887013">
    <property type="component" value="Unassembled WGS sequence"/>
</dbReference>
<proteinExistence type="predicted"/>
<sequence>MFQKTALVQRTSDVPVRRVTYLWTKVVNSALNQKIVLNYTHTQVLKRTKSLLLRPLTSRCVALNINIAFLEM</sequence>
<comment type="caution">
    <text evidence="1">The sequence shown here is derived from an EMBL/GenBank/DDBJ whole genome shotgun (WGS) entry which is preliminary data.</text>
</comment>
<protein>
    <submittedName>
        <fullName evidence="1">Uncharacterized protein</fullName>
    </submittedName>
</protein>
<name>A0A8X6TJU7_NEPPI</name>
<gene>
    <name evidence="1" type="ORF">NPIL_575751</name>
</gene>
<dbReference type="AlphaFoldDB" id="A0A8X6TJU7"/>
<reference evidence="1" key="1">
    <citation type="submission" date="2020-08" db="EMBL/GenBank/DDBJ databases">
        <title>Multicomponent nature underlies the extraordinary mechanical properties of spider dragline silk.</title>
        <authorList>
            <person name="Kono N."/>
            <person name="Nakamura H."/>
            <person name="Mori M."/>
            <person name="Yoshida Y."/>
            <person name="Ohtoshi R."/>
            <person name="Malay A.D."/>
            <person name="Moran D.A.P."/>
            <person name="Tomita M."/>
            <person name="Numata K."/>
            <person name="Arakawa K."/>
        </authorList>
    </citation>
    <scope>NUCLEOTIDE SEQUENCE</scope>
</reference>
<dbReference type="EMBL" id="BMAW01106684">
    <property type="protein sequence ID" value="GFT25610.1"/>
    <property type="molecule type" value="Genomic_DNA"/>
</dbReference>
<evidence type="ECO:0000313" key="2">
    <source>
        <dbReference type="Proteomes" id="UP000887013"/>
    </source>
</evidence>
<accession>A0A8X6TJU7</accession>